<dbReference type="GO" id="GO:0016491">
    <property type="term" value="F:oxidoreductase activity"/>
    <property type="evidence" value="ECO:0007669"/>
    <property type="project" value="InterPro"/>
</dbReference>
<keyword evidence="2 11" id="KW-0813">Transport</keyword>
<accession>A0A218P3K5</accession>
<evidence type="ECO:0000256" key="1">
    <source>
        <dbReference type="ARBA" id="ARBA00006422"/>
    </source>
</evidence>
<dbReference type="GO" id="GO:0044205">
    <property type="term" value="P:'de novo' UMP biosynthetic process"/>
    <property type="evidence" value="ECO:0007669"/>
    <property type="project" value="UniProtKB-UniRule"/>
</dbReference>
<dbReference type="GO" id="GO:0009055">
    <property type="term" value="F:electron transfer activity"/>
    <property type="evidence" value="ECO:0007669"/>
    <property type="project" value="UniProtKB-UniRule"/>
</dbReference>
<evidence type="ECO:0000256" key="6">
    <source>
        <dbReference type="ARBA" id="ARBA00022827"/>
    </source>
</evidence>
<keyword evidence="15" id="KW-1185">Reference proteome</keyword>
<evidence type="ECO:0000313" key="15">
    <source>
        <dbReference type="Proteomes" id="UP000197156"/>
    </source>
</evidence>
<keyword evidence="7 11" id="KW-0665">Pyrimidine biosynthesis</keyword>
<dbReference type="InterPro" id="IPR017927">
    <property type="entry name" value="FAD-bd_FR_type"/>
</dbReference>
<organism evidence="14 15">
    <name type="scientific">Thermococcus celer Vu 13 = JCM 8558</name>
    <dbReference type="NCBI Taxonomy" id="1293037"/>
    <lineage>
        <taxon>Archaea</taxon>
        <taxon>Methanobacteriati</taxon>
        <taxon>Methanobacteriota</taxon>
        <taxon>Thermococci</taxon>
        <taxon>Thermococcales</taxon>
        <taxon>Thermococcaceae</taxon>
        <taxon>Thermococcus</taxon>
    </lineage>
</organism>
<dbReference type="PROSITE" id="PS51384">
    <property type="entry name" value="FAD_FR"/>
    <property type="match status" value="1"/>
</dbReference>
<dbReference type="InterPro" id="IPR050353">
    <property type="entry name" value="PyrK_electron_transfer"/>
</dbReference>
<dbReference type="SUPFAM" id="SSF52343">
    <property type="entry name" value="Ferredoxin reductase-like, C-terminal NADP-linked domain"/>
    <property type="match status" value="1"/>
</dbReference>
<comment type="cofactor">
    <cofactor evidence="11">
        <name>[2Fe-2S] cluster</name>
        <dbReference type="ChEBI" id="CHEBI:190135"/>
    </cofactor>
    <text evidence="11">Binds 1 [2Fe-2S] cluster per subunit.</text>
</comment>
<comment type="cofactor">
    <cofactor evidence="11">
        <name>FAD</name>
        <dbReference type="ChEBI" id="CHEBI:57692"/>
    </cofactor>
    <text evidence="11">Binds 1 FAD per subunit.</text>
</comment>
<feature type="domain" description="FAD-binding FR-type" evidence="13">
    <location>
        <begin position="1"/>
        <end position="87"/>
    </location>
</feature>
<dbReference type="InterPro" id="IPR017938">
    <property type="entry name" value="Riboflavin_synthase-like_b-brl"/>
</dbReference>
<dbReference type="SUPFAM" id="SSF63380">
    <property type="entry name" value="Riboflavin synthase domain-like"/>
    <property type="match status" value="1"/>
</dbReference>
<keyword evidence="4 11" id="KW-0001">2Fe-2S</keyword>
<sequence length="233" mass="25962">MLERVTLKEVRDVARDVKAFRFDERFEFKAGQFVMVWLPGVGEKPFSLAREDTIVVKRVGPFTGRLFELDEGDHLWIRGPYGRGFEPKGKRIALVGGGIGIPPLYAFAMQYGKRFEKITLIYGARSRDELALMDVGDYVDEIIVTTDDGSAGRKGFPTEVLADMKGEFDTVYACGPEPMLKAVLKVMDYENVQVSAERYMKCGIGVCGSCALGKYLVCRDGPVFDGFQLEGLL</sequence>
<keyword evidence="6 11" id="KW-0274">FAD</keyword>
<keyword evidence="8 11" id="KW-0249">Electron transport</keyword>
<evidence type="ECO:0000313" key="14">
    <source>
        <dbReference type="EMBL" id="ASI99497.1"/>
    </source>
</evidence>
<dbReference type="InterPro" id="IPR012165">
    <property type="entry name" value="Cyt_c3_hydrogenase_gsu"/>
</dbReference>
<dbReference type="InterPro" id="IPR019480">
    <property type="entry name" value="Dihydroorotate_DH_Fe-S-bd"/>
</dbReference>
<evidence type="ECO:0000256" key="5">
    <source>
        <dbReference type="ARBA" id="ARBA00022723"/>
    </source>
</evidence>
<evidence type="ECO:0000256" key="11">
    <source>
        <dbReference type="HAMAP-Rule" id="MF_01211"/>
    </source>
</evidence>
<evidence type="ECO:0000256" key="7">
    <source>
        <dbReference type="ARBA" id="ARBA00022975"/>
    </source>
</evidence>
<dbReference type="PANTHER" id="PTHR43513:SF3">
    <property type="entry name" value="DIHYDROOROTATE DEHYDROGENASE B (NAD(+)), ELECTRON TRANSFER SUBUNIT-RELATED"/>
    <property type="match status" value="1"/>
</dbReference>
<comment type="subunit">
    <text evidence="11">Heterotetramer of 2 PyrK and 2 PyrD type B subunits.</text>
</comment>
<evidence type="ECO:0000259" key="13">
    <source>
        <dbReference type="PROSITE" id="PS51384"/>
    </source>
</evidence>
<dbReference type="EMBL" id="CP014854">
    <property type="protein sequence ID" value="ASI99497.1"/>
    <property type="molecule type" value="Genomic_DNA"/>
</dbReference>
<evidence type="ECO:0000256" key="12">
    <source>
        <dbReference type="PIRSR" id="PIRSR006816-2"/>
    </source>
</evidence>
<comment type="similarity">
    <text evidence="1 11">Belongs to the PyrK family.</text>
</comment>
<dbReference type="NCBIfam" id="NF000796">
    <property type="entry name" value="PRK00054.1-1"/>
    <property type="match status" value="1"/>
</dbReference>
<feature type="binding site" evidence="11 12">
    <location>
        <position position="202"/>
    </location>
    <ligand>
        <name>[2Fe-2S] cluster</name>
        <dbReference type="ChEBI" id="CHEBI:190135"/>
    </ligand>
</feature>
<dbReference type="InterPro" id="IPR023455">
    <property type="entry name" value="Dihydroorotate_DHASE_ETsu"/>
</dbReference>
<feature type="binding site" evidence="11 12">
    <location>
        <position position="218"/>
    </location>
    <ligand>
        <name>[2Fe-2S] cluster</name>
        <dbReference type="ChEBI" id="CHEBI:190135"/>
    </ligand>
</feature>
<dbReference type="RefSeq" id="WP_088863422.1">
    <property type="nucleotide sequence ID" value="NZ_CP014854.1"/>
</dbReference>
<feature type="binding site" evidence="11 12">
    <location>
        <position position="207"/>
    </location>
    <ligand>
        <name>[2Fe-2S] cluster</name>
        <dbReference type="ChEBI" id="CHEBI:190135"/>
    </ligand>
</feature>
<dbReference type="HAMAP" id="MF_01211">
    <property type="entry name" value="DHODB_Fe_S_bind"/>
    <property type="match status" value="1"/>
</dbReference>
<dbReference type="PRINTS" id="PR00409">
    <property type="entry name" value="PHDIOXRDTASE"/>
</dbReference>
<evidence type="ECO:0000256" key="4">
    <source>
        <dbReference type="ARBA" id="ARBA00022714"/>
    </source>
</evidence>
<dbReference type="Pfam" id="PF10418">
    <property type="entry name" value="DHODB_Fe-S_bind"/>
    <property type="match status" value="1"/>
</dbReference>
<dbReference type="InterPro" id="IPR039261">
    <property type="entry name" value="FNR_nucleotide-bd"/>
</dbReference>
<evidence type="ECO:0000256" key="9">
    <source>
        <dbReference type="ARBA" id="ARBA00023004"/>
    </source>
</evidence>
<dbReference type="KEGG" id="tce:A3L02_07960"/>
<evidence type="ECO:0000256" key="10">
    <source>
        <dbReference type="ARBA" id="ARBA00023014"/>
    </source>
</evidence>
<dbReference type="GO" id="GO:0051537">
    <property type="term" value="F:2 iron, 2 sulfur cluster binding"/>
    <property type="evidence" value="ECO:0007669"/>
    <property type="project" value="UniProtKB-KW"/>
</dbReference>
<keyword evidence="3 11" id="KW-0285">Flavoprotein</keyword>
<reference evidence="14 15" key="1">
    <citation type="submission" date="2016-03" db="EMBL/GenBank/DDBJ databases">
        <title>Complete genome sequence of Thermococcus celer.</title>
        <authorList>
            <person name="Oger P.M."/>
        </authorList>
    </citation>
    <scope>NUCLEOTIDE SEQUENCE [LARGE SCALE GENOMIC DNA]</scope>
    <source>
        <strain evidence="14 15">Vu 13</strain>
    </source>
</reference>
<keyword evidence="9 11" id="KW-0408">Iron</keyword>
<dbReference type="Gene3D" id="3.40.50.80">
    <property type="entry name" value="Nucleotide-binding domain of ferredoxin-NADP reductase (FNR) module"/>
    <property type="match status" value="1"/>
</dbReference>
<dbReference type="Proteomes" id="UP000197156">
    <property type="component" value="Chromosome"/>
</dbReference>
<keyword evidence="5 11" id="KW-0479">Metal-binding</keyword>
<evidence type="ECO:0000256" key="8">
    <source>
        <dbReference type="ARBA" id="ARBA00022982"/>
    </source>
</evidence>
<name>A0A218P3K5_THECE</name>
<dbReference type="AlphaFoldDB" id="A0A218P3K5"/>
<dbReference type="OrthoDB" id="35401at2157"/>
<comment type="pathway">
    <text evidence="11">Pyrimidine metabolism; UMP biosynthesis via de novo pathway; orotate from (S)-dihydroorotate (NAD(+) route): step 1/1.</text>
</comment>
<dbReference type="InterPro" id="IPR001433">
    <property type="entry name" value="OxRdtase_FAD/NAD-bd"/>
</dbReference>
<dbReference type="GO" id="GO:0046872">
    <property type="term" value="F:metal ion binding"/>
    <property type="evidence" value="ECO:0007669"/>
    <property type="project" value="UniProtKB-KW"/>
</dbReference>
<dbReference type="PANTHER" id="PTHR43513">
    <property type="entry name" value="DIHYDROOROTATE DEHYDROGENASE B (NAD(+)), ELECTRON TRANSFER SUBUNIT"/>
    <property type="match status" value="1"/>
</dbReference>
<keyword evidence="10 11" id="KW-0411">Iron-sulfur</keyword>
<dbReference type="GO" id="GO:0050660">
    <property type="term" value="F:flavin adenine dinucleotide binding"/>
    <property type="evidence" value="ECO:0007669"/>
    <property type="project" value="InterPro"/>
</dbReference>
<gene>
    <name evidence="11" type="primary">pyrK</name>
    <name evidence="14" type="ORF">A3L02_07960</name>
</gene>
<dbReference type="Pfam" id="PF00175">
    <property type="entry name" value="NAD_binding_1"/>
    <property type="match status" value="1"/>
</dbReference>
<dbReference type="Gene3D" id="2.10.240.10">
    <property type="entry name" value="Dihydroorotate dehydrogenase, electron transfer subunit"/>
    <property type="match status" value="1"/>
</dbReference>
<feature type="binding site" evidence="11 12">
    <location>
        <position position="210"/>
    </location>
    <ligand>
        <name>[2Fe-2S] cluster</name>
        <dbReference type="ChEBI" id="CHEBI:190135"/>
    </ligand>
</feature>
<dbReference type="Gene3D" id="2.40.30.10">
    <property type="entry name" value="Translation factors"/>
    <property type="match status" value="1"/>
</dbReference>
<protein>
    <recommendedName>
        <fullName evidence="11">Probable dihydroorotate dehydrogenase B (NAD(+)), electron transfer subunit</fullName>
    </recommendedName>
    <alternativeName>
        <fullName evidence="11">Dihydroorotate oxidase B, electron transfer subunit</fullName>
    </alternativeName>
</protein>
<evidence type="ECO:0000256" key="2">
    <source>
        <dbReference type="ARBA" id="ARBA00022448"/>
    </source>
</evidence>
<proteinExistence type="inferred from homology"/>
<dbReference type="InterPro" id="IPR037117">
    <property type="entry name" value="Dihydroorotate_DH_ele_sf"/>
</dbReference>
<comment type="cofactor">
    <cofactor evidence="12">
        <name>[2Fe-2S] cluster</name>
        <dbReference type="ChEBI" id="CHEBI:190135"/>
    </cofactor>
    <text evidence="12">Binds 1 [2Fe-2S] cluster per subunit.</text>
</comment>
<dbReference type="UniPathway" id="UPA00070">
    <property type="reaction ID" value="UER00945"/>
</dbReference>
<dbReference type="CDD" id="cd06220">
    <property type="entry name" value="DHOD_e_trans_like2"/>
    <property type="match status" value="1"/>
</dbReference>
<dbReference type="PIRSF" id="PIRSF006816">
    <property type="entry name" value="Cyc3_hyd_g"/>
    <property type="match status" value="1"/>
</dbReference>
<evidence type="ECO:0000256" key="3">
    <source>
        <dbReference type="ARBA" id="ARBA00022630"/>
    </source>
</evidence>
<comment type="function">
    <text evidence="11">Responsible for channeling the electrons from the oxidation of dihydroorotate from the FMN redox center in the PyrD type B subunit to the ultimate electron acceptor NAD(+).</text>
</comment>
<dbReference type="GeneID" id="33324687"/>